<dbReference type="PANTHER" id="PTHR42891:SF1">
    <property type="entry name" value="D-GLYCERO-BETA-D-MANNO-HEPTOSE-1,7-BISPHOSPHATE 7-PHOSPHATASE"/>
    <property type="match status" value="1"/>
</dbReference>
<feature type="binding site" evidence="17">
    <location>
        <position position="8"/>
    </location>
    <ligand>
        <name>Mg(2+)</name>
        <dbReference type="ChEBI" id="CHEBI:18420"/>
    </ligand>
</feature>
<feature type="active site" description="Proton donor" evidence="15">
    <location>
        <position position="10"/>
    </location>
</feature>
<evidence type="ECO:0000256" key="10">
    <source>
        <dbReference type="ARBA" id="ARBA00022833"/>
    </source>
</evidence>
<evidence type="ECO:0000256" key="9">
    <source>
        <dbReference type="ARBA" id="ARBA00022801"/>
    </source>
</evidence>
<dbReference type="Gene3D" id="3.40.50.1000">
    <property type="entry name" value="HAD superfamily/HAD-like"/>
    <property type="match status" value="1"/>
</dbReference>
<dbReference type="InterPro" id="IPR023214">
    <property type="entry name" value="HAD_sf"/>
</dbReference>
<evidence type="ECO:0000256" key="8">
    <source>
        <dbReference type="ARBA" id="ARBA00022723"/>
    </source>
</evidence>
<keyword evidence="19" id="KW-1185">Reference proteome</keyword>
<comment type="subunit">
    <text evidence="6">Monomer.</text>
</comment>
<comment type="similarity">
    <text evidence="13 14">Belongs to the gmhB family.</text>
</comment>
<dbReference type="STRING" id="305900.GV64_01815"/>
<dbReference type="GO" id="GO:0034200">
    <property type="term" value="F:D-glycero-beta-D-manno-heptose 1,7-bisphosphate 7-phosphatase activity"/>
    <property type="evidence" value="ECO:0007669"/>
    <property type="project" value="UniProtKB-EC"/>
</dbReference>
<evidence type="ECO:0000256" key="1">
    <source>
        <dbReference type="ARBA" id="ARBA00001226"/>
    </source>
</evidence>
<feature type="binding site" evidence="17">
    <location>
        <position position="92"/>
    </location>
    <ligand>
        <name>Zn(2+)</name>
        <dbReference type="ChEBI" id="CHEBI:29105"/>
    </ligand>
</feature>
<keyword evidence="7 14" id="KW-0963">Cytoplasm</keyword>
<dbReference type="AlphaFoldDB" id="A0A081K668"/>
<keyword evidence="11 17" id="KW-0460">Magnesium</keyword>
<evidence type="ECO:0000256" key="13">
    <source>
        <dbReference type="ARBA" id="ARBA00061616"/>
    </source>
</evidence>
<evidence type="ECO:0000256" key="16">
    <source>
        <dbReference type="PIRSR" id="PIRSR004682-3"/>
    </source>
</evidence>
<dbReference type="InterPro" id="IPR036412">
    <property type="entry name" value="HAD-like_sf"/>
</dbReference>
<comment type="caution">
    <text evidence="18">The sequence shown here is derived from an EMBL/GenBank/DDBJ whole genome shotgun (WGS) entry which is preliminary data.</text>
</comment>
<feature type="site" description="Stabilizes the phosphoryl group" evidence="16">
    <location>
        <position position="51"/>
    </location>
</feature>
<feature type="binding site" evidence="17">
    <location>
        <position position="98"/>
    </location>
    <ligand>
        <name>Zn(2+)</name>
        <dbReference type="ChEBI" id="CHEBI:29105"/>
    </ligand>
</feature>
<reference evidence="18 19" key="1">
    <citation type="submission" date="2014-06" db="EMBL/GenBank/DDBJ databases">
        <title>Whole Genome Sequences of Three Symbiotic Endozoicomonas Bacteria.</title>
        <authorList>
            <person name="Neave M.J."/>
            <person name="Apprill A."/>
            <person name="Voolstra C.R."/>
        </authorList>
    </citation>
    <scope>NUCLEOTIDE SEQUENCE [LARGE SCALE GENOMIC DNA]</scope>
    <source>
        <strain evidence="18 19">DSM 22380</strain>
    </source>
</reference>
<dbReference type="eggNOG" id="COG0241">
    <property type="taxonomic scope" value="Bacteria"/>
</dbReference>
<feature type="binding site" evidence="17">
    <location>
        <position position="10"/>
    </location>
    <ligand>
        <name>Mg(2+)</name>
        <dbReference type="ChEBI" id="CHEBI:18420"/>
    </ligand>
</feature>
<dbReference type="Proteomes" id="UP000027997">
    <property type="component" value="Unassembled WGS sequence"/>
</dbReference>
<evidence type="ECO:0000256" key="14">
    <source>
        <dbReference type="PIRNR" id="PIRNR004682"/>
    </source>
</evidence>
<dbReference type="NCBIfam" id="TIGR01662">
    <property type="entry name" value="HAD-SF-IIIA"/>
    <property type="match status" value="1"/>
</dbReference>
<evidence type="ECO:0000256" key="3">
    <source>
        <dbReference type="ARBA" id="ARBA00001947"/>
    </source>
</evidence>
<dbReference type="GO" id="GO:0005737">
    <property type="term" value="C:cytoplasm"/>
    <property type="evidence" value="ECO:0007669"/>
    <property type="project" value="UniProtKB-SubCell"/>
</dbReference>
<organism evidence="18 19">
    <name type="scientific">Endozoicomonas elysicola</name>
    <dbReference type="NCBI Taxonomy" id="305900"/>
    <lineage>
        <taxon>Bacteria</taxon>
        <taxon>Pseudomonadati</taxon>
        <taxon>Pseudomonadota</taxon>
        <taxon>Gammaproteobacteria</taxon>
        <taxon>Oceanospirillales</taxon>
        <taxon>Endozoicomonadaceae</taxon>
        <taxon>Endozoicomonas</taxon>
    </lineage>
</organism>
<comment type="pathway">
    <text evidence="5">Nucleotide-sugar biosynthesis; ADP-L-glycero-beta-D-manno-heptose biosynthesis; ADP-L-glycero-beta-D-manno-heptose from D-glycero-beta-D-manno-heptose 7-phosphate: step 2/4.</text>
</comment>
<evidence type="ECO:0000256" key="2">
    <source>
        <dbReference type="ARBA" id="ARBA00001946"/>
    </source>
</evidence>
<feature type="binding site" evidence="17">
    <location>
        <position position="100"/>
    </location>
    <ligand>
        <name>Zn(2+)</name>
        <dbReference type="ChEBI" id="CHEBI:29105"/>
    </ligand>
</feature>
<accession>A0A081K668</accession>
<evidence type="ECO:0000256" key="11">
    <source>
        <dbReference type="ARBA" id="ARBA00022842"/>
    </source>
</evidence>
<dbReference type="SUPFAM" id="SSF56784">
    <property type="entry name" value="HAD-like"/>
    <property type="match status" value="1"/>
</dbReference>
<dbReference type="GO" id="GO:0046872">
    <property type="term" value="F:metal ion binding"/>
    <property type="evidence" value="ECO:0007669"/>
    <property type="project" value="UniProtKB-KW"/>
</dbReference>
<evidence type="ECO:0000256" key="5">
    <source>
        <dbReference type="ARBA" id="ARBA00004708"/>
    </source>
</evidence>
<feature type="binding site" evidence="17">
    <location>
        <position position="90"/>
    </location>
    <ligand>
        <name>Zn(2+)</name>
        <dbReference type="ChEBI" id="CHEBI:29105"/>
    </ligand>
</feature>
<comment type="cofactor">
    <cofactor evidence="2 17">
        <name>Mg(2+)</name>
        <dbReference type="ChEBI" id="CHEBI:18420"/>
    </cofactor>
</comment>
<dbReference type="PANTHER" id="PTHR42891">
    <property type="entry name" value="D-GLYCERO-BETA-D-MANNO-HEPTOSE-1,7-BISPHOSPHATE 7-PHOSPHATASE"/>
    <property type="match status" value="1"/>
</dbReference>
<gene>
    <name evidence="18" type="ORF">GV64_01815</name>
</gene>
<evidence type="ECO:0000256" key="4">
    <source>
        <dbReference type="ARBA" id="ARBA00004496"/>
    </source>
</evidence>
<dbReference type="PIRSF" id="PIRSF004682">
    <property type="entry name" value="GmhB"/>
    <property type="match status" value="1"/>
</dbReference>
<comment type="cofactor">
    <cofactor evidence="3 17">
        <name>Zn(2+)</name>
        <dbReference type="ChEBI" id="CHEBI:29105"/>
    </cofactor>
</comment>
<evidence type="ECO:0000313" key="18">
    <source>
        <dbReference type="EMBL" id="KEI69644.1"/>
    </source>
</evidence>
<feature type="site" description="Stabilizes the phosphoryl group" evidence="16">
    <location>
        <position position="102"/>
    </location>
</feature>
<name>A0A081K668_9GAMM</name>
<dbReference type="NCBIfam" id="NF006506">
    <property type="entry name" value="PRK08942.1"/>
    <property type="match status" value="1"/>
</dbReference>
<dbReference type="InterPro" id="IPR006549">
    <property type="entry name" value="HAD-SF_hydro_IIIA"/>
</dbReference>
<dbReference type="CDD" id="cd07503">
    <property type="entry name" value="HAD_HisB-N"/>
    <property type="match status" value="1"/>
</dbReference>
<dbReference type="NCBIfam" id="TIGR01656">
    <property type="entry name" value="Histidinol-ppas"/>
    <property type="match status" value="1"/>
</dbReference>
<dbReference type="Pfam" id="PF13242">
    <property type="entry name" value="Hydrolase_like"/>
    <property type="match status" value="1"/>
</dbReference>
<evidence type="ECO:0000256" key="7">
    <source>
        <dbReference type="ARBA" id="ARBA00022490"/>
    </source>
</evidence>
<comment type="catalytic activity">
    <reaction evidence="1">
        <text>D-glycero-beta-D-manno-heptose 1,7-bisphosphate + H2O = D-glycero-beta-D-manno-heptose 1-phosphate + phosphate</text>
        <dbReference type="Rhea" id="RHEA:28518"/>
        <dbReference type="ChEBI" id="CHEBI:15377"/>
        <dbReference type="ChEBI" id="CHEBI:43474"/>
        <dbReference type="ChEBI" id="CHEBI:60208"/>
        <dbReference type="ChEBI" id="CHEBI:61593"/>
        <dbReference type="EC" id="3.1.3.82"/>
    </reaction>
</comment>
<feature type="binding site" evidence="17">
    <location>
        <position position="127"/>
    </location>
    <ligand>
        <name>Mg(2+)</name>
        <dbReference type="ChEBI" id="CHEBI:18420"/>
    </ligand>
</feature>
<dbReference type="InterPro" id="IPR004446">
    <property type="entry name" value="Heptose_bisP_phosphatase"/>
</dbReference>
<keyword evidence="8 17" id="KW-0479">Metal-binding</keyword>
<sequence length="188" mass="20547">MTKLVILDRDGVINEDSEQYIRSADEWIPIAGSIEAIVRLTKAGYKVVIATNQSGLARGYFTLKELGAMHDKLSNLVQLQGGRIDGIYYCPHGPDDNCQCRKPKTGLIDQIFMKFDASPNQTWLIGDSLRDLQAGASSGCNVALVLTGKGVKTQATLTNHPEELSGTKDVPVYNNLNSFVEKLLSEGF</sequence>
<evidence type="ECO:0000256" key="17">
    <source>
        <dbReference type="PIRSR" id="PIRSR004682-4"/>
    </source>
</evidence>
<dbReference type="EMBL" id="JOJP01000001">
    <property type="protein sequence ID" value="KEI69644.1"/>
    <property type="molecule type" value="Genomic_DNA"/>
</dbReference>
<dbReference type="GO" id="GO:0005975">
    <property type="term" value="P:carbohydrate metabolic process"/>
    <property type="evidence" value="ECO:0007669"/>
    <property type="project" value="InterPro"/>
</dbReference>
<feature type="active site" description="Nucleophile" evidence="15">
    <location>
        <position position="8"/>
    </location>
</feature>
<proteinExistence type="inferred from homology"/>
<evidence type="ECO:0000256" key="6">
    <source>
        <dbReference type="ARBA" id="ARBA00011245"/>
    </source>
</evidence>
<keyword evidence="10 17" id="KW-0862">Zinc</keyword>
<comment type="subcellular location">
    <subcellularLocation>
        <location evidence="4 14">Cytoplasm</location>
    </subcellularLocation>
</comment>
<evidence type="ECO:0000256" key="12">
    <source>
        <dbReference type="ARBA" id="ARBA00023277"/>
    </source>
</evidence>
<dbReference type="InterPro" id="IPR006543">
    <property type="entry name" value="Histidinol-phos"/>
</dbReference>
<keyword evidence="12 14" id="KW-0119">Carbohydrate metabolism</keyword>
<evidence type="ECO:0000313" key="19">
    <source>
        <dbReference type="Proteomes" id="UP000027997"/>
    </source>
</evidence>
<keyword evidence="9 14" id="KW-0378">Hydrolase</keyword>
<feature type="site" description="Contributes to substrate recognition" evidence="16">
    <location>
        <position position="101"/>
    </location>
</feature>
<dbReference type="EC" id="3.1.3.-" evidence="14"/>
<dbReference type="FunFam" id="3.40.50.1000:FF:000168">
    <property type="entry name" value="D,D-heptose 1,7-bisphosphate phosphatase"/>
    <property type="match status" value="1"/>
</dbReference>
<evidence type="ECO:0000256" key="15">
    <source>
        <dbReference type="PIRSR" id="PIRSR004682-1"/>
    </source>
</evidence>
<dbReference type="RefSeq" id="WP_020582225.1">
    <property type="nucleotide sequence ID" value="NZ_JOJP01000001.1"/>
</dbReference>
<protein>
    <recommendedName>
        <fullName evidence="14">D,D-heptose 1,7-bisphosphate phosphatase</fullName>
        <ecNumber evidence="14">3.1.3.-</ecNumber>
    </recommendedName>
</protein>